<dbReference type="Gene3D" id="3.90.75.20">
    <property type="match status" value="1"/>
</dbReference>
<organism evidence="1">
    <name type="scientific">viral metagenome</name>
    <dbReference type="NCBI Taxonomy" id="1070528"/>
    <lineage>
        <taxon>unclassified sequences</taxon>
        <taxon>metagenomes</taxon>
        <taxon>organismal metagenomes</taxon>
    </lineage>
</organism>
<dbReference type="SUPFAM" id="SSF54060">
    <property type="entry name" value="His-Me finger endonucleases"/>
    <property type="match status" value="1"/>
</dbReference>
<accession>A0A6C0ETT5</accession>
<reference evidence="1" key="1">
    <citation type="journal article" date="2020" name="Nature">
        <title>Giant virus diversity and host interactions through global metagenomics.</title>
        <authorList>
            <person name="Schulz F."/>
            <person name="Roux S."/>
            <person name="Paez-Espino D."/>
            <person name="Jungbluth S."/>
            <person name="Walsh D.A."/>
            <person name="Denef V.J."/>
            <person name="McMahon K.D."/>
            <person name="Konstantinidis K.T."/>
            <person name="Eloe-Fadrosh E.A."/>
            <person name="Kyrpides N.C."/>
            <person name="Woyke T."/>
        </authorList>
    </citation>
    <scope>NUCLEOTIDE SEQUENCE</scope>
    <source>
        <strain evidence="1">GVMAG-M-3300009159-65</strain>
    </source>
</reference>
<dbReference type="InterPro" id="IPR044925">
    <property type="entry name" value="His-Me_finger_sf"/>
</dbReference>
<dbReference type="EMBL" id="MN738931">
    <property type="protein sequence ID" value="QHT32152.1"/>
    <property type="molecule type" value="Genomic_DNA"/>
</dbReference>
<proteinExistence type="predicted"/>
<protein>
    <recommendedName>
        <fullName evidence="2">HNH nuclease domain-containing protein</fullName>
    </recommendedName>
</protein>
<name>A0A6C0ETT5_9ZZZZ</name>
<sequence length="73" mass="8673">MKSGKWKEIKNSQNHCKGYNVILIEKKQYMRSKLIVHAFLNITLDDKSIYICHKDNNKLNTELSNLKIMKKHL</sequence>
<evidence type="ECO:0000313" key="1">
    <source>
        <dbReference type="EMBL" id="QHT32152.1"/>
    </source>
</evidence>
<evidence type="ECO:0008006" key="2">
    <source>
        <dbReference type="Google" id="ProtNLM"/>
    </source>
</evidence>
<dbReference type="AlphaFoldDB" id="A0A6C0ETT5"/>